<dbReference type="InterPro" id="IPR007822">
    <property type="entry name" value="LANC-like"/>
</dbReference>
<dbReference type="PANTHER" id="PTHR12736">
    <property type="entry name" value="LANC-LIKE PROTEIN"/>
    <property type="match status" value="1"/>
</dbReference>
<comment type="caution">
    <text evidence="1">The sequence shown here is derived from an EMBL/GenBank/DDBJ whole genome shotgun (WGS) entry which is preliminary data.</text>
</comment>
<protein>
    <submittedName>
        <fullName evidence="1">Lanthionine synthetase LanC family protein</fullName>
    </submittedName>
</protein>
<evidence type="ECO:0000313" key="2">
    <source>
        <dbReference type="Proteomes" id="UP001596002"/>
    </source>
</evidence>
<dbReference type="Pfam" id="PF05147">
    <property type="entry name" value="LANC_like"/>
    <property type="match status" value="1"/>
</dbReference>
<dbReference type="SUPFAM" id="SSF158745">
    <property type="entry name" value="LanC-like"/>
    <property type="match status" value="1"/>
</dbReference>
<accession>A0ABV9Q3U8</accession>
<sequence>MTGSYKALNIGKKCGEHLLASAKQLDVGLGWAFEEGGFEPIAGLSHGAAGIAWALIELSSVTGDARFLEAALKSIDFERTLFNPVEGNWTDLRFQEKRAELGLGTPVQWCHGAAGITLGRLMVSKYYRDQNIEEEIRVGLDTTIREGFGGSHCLCHGDFGNLEVLLIAAKVLKDQKLKDKAYEYGTNTLFEARSKGWFCGIPQEEETPSLMLGLSGIGFGLLRLSNPERVPPVVVLGAPQLKEERVLRLWI</sequence>
<dbReference type="Gene3D" id="1.50.10.10">
    <property type="match status" value="1"/>
</dbReference>
<dbReference type="Proteomes" id="UP001596002">
    <property type="component" value="Unassembled WGS sequence"/>
</dbReference>
<dbReference type="EMBL" id="JBHSHC010000053">
    <property type="protein sequence ID" value="MFC4767337.1"/>
    <property type="molecule type" value="Genomic_DNA"/>
</dbReference>
<reference evidence="2" key="1">
    <citation type="journal article" date="2019" name="Int. J. Syst. Evol. Microbiol.">
        <title>The Global Catalogue of Microorganisms (GCM) 10K type strain sequencing project: providing services to taxonomists for standard genome sequencing and annotation.</title>
        <authorList>
            <consortium name="The Broad Institute Genomics Platform"/>
            <consortium name="The Broad Institute Genome Sequencing Center for Infectious Disease"/>
            <person name="Wu L."/>
            <person name="Ma J."/>
        </authorList>
    </citation>
    <scope>NUCLEOTIDE SEQUENCE [LARGE SCALE GENOMIC DNA]</scope>
    <source>
        <strain evidence="2">WYCCWR 12678</strain>
    </source>
</reference>
<keyword evidence="2" id="KW-1185">Reference proteome</keyword>
<dbReference type="InterPro" id="IPR012341">
    <property type="entry name" value="6hp_glycosidase-like_sf"/>
</dbReference>
<dbReference type="PRINTS" id="PR01950">
    <property type="entry name" value="LANCSUPER"/>
</dbReference>
<dbReference type="RefSeq" id="WP_380025262.1">
    <property type="nucleotide sequence ID" value="NZ_JBHSHC010000053.1"/>
</dbReference>
<gene>
    <name evidence="1" type="ORF">ACFO8Q_08170</name>
</gene>
<dbReference type="SMART" id="SM01260">
    <property type="entry name" value="LANC_like"/>
    <property type="match status" value="1"/>
</dbReference>
<dbReference type="PANTHER" id="PTHR12736:SF7">
    <property type="entry name" value="LANC-LIKE PROTEIN 3"/>
    <property type="match status" value="1"/>
</dbReference>
<proteinExistence type="predicted"/>
<organism evidence="1 2">
    <name type="scientific">Effusibacillus consociatus</name>
    <dbReference type="NCBI Taxonomy" id="1117041"/>
    <lineage>
        <taxon>Bacteria</taxon>
        <taxon>Bacillati</taxon>
        <taxon>Bacillota</taxon>
        <taxon>Bacilli</taxon>
        <taxon>Bacillales</taxon>
        <taxon>Alicyclobacillaceae</taxon>
        <taxon>Effusibacillus</taxon>
    </lineage>
</organism>
<evidence type="ECO:0000313" key="1">
    <source>
        <dbReference type="EMBL" id="MFC4767337.1"/>
    </source>
</evidence>
<name>A0ABV9Q3U8_9BACL</name>